<sequence length="366" mass="40491">MCNPRLRDNRDLKNKKVVVEDSMFVSLAVRRIEPWDRVVTVRYGNYSDNRKWEVIGSCMRQGIVEAFLLGKEPIDLTKGDVGRLIDARFRGRNLFQGWEDCNTPTFERFEGVTEQVVVLSFLIGLRLEFDSIRSQFLNESAIPPLQETFAHVLRNENLQSFQTLDHNSALVSRGGFHGGFRGGSCGGHIGGSRCGHSDRPTDSRATIPDSDDVECYYCHEFGHTKRTCKKLLARHSRSSSAHVASASDNTVTIPVEEYARLLGTENSTAPTVAFAKTGNSSTCLLSFASKWVIDSGDSDYMTGNPTLFSNSDKHMSPSHVTIVDGSTPPVLGYGTIDLTPSVSLSSDLLTKRIIGRGQETDKPIHI</sequence>
<reference evidence="1 2" key="2">
    <citation type="journal article" date="2022" name="Mol. Ecol. Resour.">
        <title>The genomes of chicory, endive, great burdock and yacon provide insights into Asteraceae paleo-polyploidization history and plant inulin production.</title>
        <authorList>
            <person name="Fan W."/>
            <person name="Wang S."/>
            <person name="Wang H."/>
            <person name="Wang A."/>
            <person name="Jiang F."/>
            <person name="Liu H."/>
            <person name="Zhao H."/>
            <person name="Xu D."/>
            <person name="Zhang Y."/>
        </authorList>
    </citation>
    <scope>NUCLEOTIDE SEQUENCE [LARGE SCALE GENOMIC DNA]</scope>
    <source>
        <strain evidence="2">cv. Niubang</strain>
    </source>
</reference>
<name>A0ACB9B9H8_ARCLA</name>
<dbReference type="EMBL" id="CM042052">
    <property type="protein sequence ID" value="KAI3718456.1"/>
    <property type="molecule type" value="Genomic_DNA"/>
</dbReference>
<protein>
    <submittedName>
        <fullName evidence="1">Uncharacterized protein</fullName>
    </submittedName>
</protein>
<evidence type="ECO:0000313" key="2">
    <source>
        <dbReference type="Proteomes" id="UP001055879"/>
    </source>
</evidence>
<keyword evidence="2" id="KW-1185">Reference proteome</keyword>
<proteinExistence type="predicted"/>
<accession>A0ACB9B9H8</accession>
<evidence type="ECO:0000313" key="1">
    <source>
        <dbReference type="EMBL" id="KAI3718456.1"/>
    </source>
</evidence>
<reference evidence="2" key="1">
    <citation type="journal article" date="2022" name="Mol. Ecol. Resour.">
        <title>The genomes of chicory, endive, great burdock and yacon provide insights into Asteraceae palaeo-polyploidization history and plant inulin production.</title>
        <authorList>
            <person name="Fan W."/>
            <person name="Wang S."/>
            <person name="Wang H."/>
            <person name="Wang A."/>
            <person name="Jiang F."/>
            <person name="Liu H."/>
            <person name="Zhao H."/>
            <person name="Xu D."/>
            <person name="Zhang Y."/>
        </authorList>
    </citation>
    <scope>NUCLEOTIDE SEQUENCE [LARGE SCALE GENOMIC DNA]</scope>
    <source>
        <strain evidence="2">cv. Niubang</strain>
    </source>
</reference>
<comment type="caution">
    <text evidence="1">The sequence shown here is derived from an EMBL/GenBank/DDBJ whole genome shotgun (WGS) entry which is preliminary data.</text>
</comment>
<gene>
    <name evidence="1" type="ORF">L6452_19328</name>
</gene>
<organism evidence="1 2">
    <name type="scientific">Arctium lappa</name>
    <name type="common">Greater burdock</name>
    <name type="synonym">Lappa major</name>
    <dbReference type="NCBI Taxonomy" id="4217"/>
    <lineage>
        <taxon>Eukaryota</taxon>
        <taxon>Viridiplantae</taxon>
        <taxon>Streptophyta</taxon>
        <taxon>Embryophyta</taxon>
        <taxon>Tracheophyta</taxon>
        <taxon>Spermatophyta</taxon>
        <taxon>Magnoliopsida</taxon>
        <taxon>eudicotyledons</taxon>
        <taxon>Gunneridae</taxon>
        <taxon>Pentapetalae</taxon>
        <taxon>asterids</taxon>
        <taxon>campanulids</taxon>
        <taxon>Asterales</taxon>
        <taxon>Asteraceae</taxon>
        <taxon>Carduoideae</taxon>
        <taxon>Cardueae</taxon>
        <taxon>Arctiinae</taxon>
        <taxon>Arctium</taxon>
    </lineage>
</organism>
<dbReference type="Proteomes" id="UP001055879">
    <property type="component" value="Linkage Group LG06"/>
</dbReference>